<evidence type="ECO:0000313" key="3">
    <source>
        <dbReference type="EMBL" id="THW60211.1"/>
    </source>
</evidence>
<dbReference type="Proteomes" id="UP000310421">
    <property type="component" value="Unassembled WGS sequence"/>
</dbReference>
<reference evidence="3 4" key="1">
    <citation type="submission" date="2018-10" db="EMBL/GenBank/DDBJ databases">
        <title>Fifty Aureobasidium pullulans genomes reveal a recombining polyextremotolerant generalist.</title>
        <authorList>
            <person name="Gostincar C."/>
            <person name="Turk M."/>
            <person name="Zajc J."/>
            <person name="Gunde-Cimerman N."/>
        </authorList>
    </citation>
    <scope>NUCLEOTIDE SEQUENCE [LARGE SCALE GENOMIC DNA]</scope>
    <source>
        <strain evidence="3 4">EXF-10751</strain>
    </source>
</reference>
<accession>A0A4S8Z442</accession>
<dbReference type="Pfam" id="PF12937">
    <property type="entry name" value="F-box-like"/>
    <property type="match status" value="1"/>
</dbReference>
<protein>
    <recommendedName>
        <fullName evidence="2">F-box domain-containing protein</fullName>
    </recommendedName>
</protein>
<dbReference type="InterPro" id="IPR001810">
    <property type="entry name" value="F-box_dom"/>
</dbReference>
<name>A0A4S8Z442_AURPU</name>
<feature type="compositionally biased region" description="Acidic residues" evidence="1">
    <location>
        <begin position="467"/>
        <end position="486"/>
    </location>
</feature>
<sequence length="486" mass="55282">MATPITARSILPTLPPELLGRVFDFVDDKDLISLRLVCKDICAAANRPFAICFFAESRHVVTPHSIQGLVDISAHEIFGPYIKAVTICSARITYPVLVDEEEDEEVEQEDEDEGDADDDDDEDDDDEEDSDDEVEVVVDDSFVESGRLSYLLSQAFTNLRQYSRPIGLGICRNDNNQWTWSNDSTKRLTTKKDHFYYGWKNMFQATTTKASYRGPETLDKTLAAALEAGCQIGRLNLDFWTSAHPGAESVMQNTVSRFLQSRESSLDLYLESQGIIKYYSNESYVCIFAVYMPDLKDCDSELPTSTIVEWLMNINFTVLYADSFGIKTATLSNFYYIQSLEHIMLGRIELASMPFGRESYSVIFETLSTLPNLGFCQLQKFKYKIGDRSIHMPSGEYPAKRSNLYLVFPNDKINFDIEGNNVPNQLQDLAAYTVMAERKKVMVVEADKEVKDPWVSSLDTQHKEYEYDSADDDLYEGSDDEEDNDE</sequence>
<feature type="region of interest" description="Disordered" evidence="1">
    <location>
        <begin position="99"/>
        <end position="134"/>
    </location>
</feature>
<evidence type="ECO:0000256" key="1">
    <source>
        <dbReference type="SAM" id="MobiDB-lite"/>
    </source>
</evidence>
<feature type="domain" description="F-box" evidence="2">
    <location>
        <begin position="8"/>
        <end position="39"/>
    </location>
</feature>
<dbReference type="InterPro" id="IPR036047">
    <property type="entry name" value="F-box-like_dom_sf"/>
</dbReference>
<dbReference type="SUPFAM" id="SSF81383">
    <property type="entry name" value="F-box domain"/>
    <property type="match status" value="1"/>
</dbReference>
<evidence type="ECO:0000259" key="2">
    <source>
        <dbReference type="PROSITE" id="PS50181"/>
    </source>
</evidence>
<dbReference type="EMBL" id="QZAN01000065">
    <property type="protein sequence ID" value="THW60211.1"/>
    <property type="molecule type" value="Genomic_DNA"/>
</dbReference>
<proteinExistence type="predicted"/>
<organism evidence="3 4">
    <name type="scientific">Aureobasidium pullulans</name>
    <name type="common">Black yeast</name>
    <name type="synonym">Pullularia pullulans</name>
    <dbReference type="NCBI Taxonomy" id="5580"/>
    <lineage>
        <taxon>Eukaryota</taxon>
        <taxon>Fungi</taxon>
        <taxon>Dikarya</taxon>
        <taxon>Ascomycota</taxon>
        <taxon>Pezizomycotina</taxon>
        <taxon>Dothideomycetes</taxon>
        <taxon>Dothideomycetidae</taxon>
        <taxon>Dothideales</taxon>
        <taxon>Saccotheciaceae</taxon>
        <taxon>Aureobasidium</taxon>
    </lineage>
</organism>
<dbReference type="Gene3D" id="1.20.1280.50">
    <property type="match status" value="1"/>
</dbReference>
<dbReference type="AlphaFoldDB" id="A0A4S8Z442"/>
<dbReference type="SMART" id="SM00256">
    <property type="entry name" value="FBOX"/>
    <property type="match status" value="1"/>
</dbReference>
<feature type="region of interest" description="Disordered" evidence="1">
    <location>
        <begin position="461"/>
        <end position="486"/>
    </location>
</feature>
<comment type="caution">
    <text evidence="3">The sequence shown here is derived from an EMBL/GenBank/DDBJ whole genome shotgun (WGS) entry which is preliminary data.</text>
</comment>
<dbReference type="PROSITE" id="PS50181">
    <property type="entry name" value="FBOX"/>
    <property type="match status" value="1"/>
</dbReference>
<evidence type="ECO:0000313" key="4">
    <source>
        <dbReference type="Proteomes" id="UP000310421"/>
    </source>
</evidence>
<dbReference type="CDD" id="cd09917">
    <property type="entry name" value="F-box_SF"/>
    <property type="match status" value="1"/>
</dbReference>
<gene>
    <name evidence="3" type="ORF">D6D20_05955</name>
</gene>